<name>A0A2R4MEB1_9HYPH</name>
<keyword evidence="2" id="KW-1185">Reference proteome</keyword>
<dbReference type="Proteomes" id="UP000258927">
    <property type="component" value="Chromosome"/>
</dbReference>
<evidence type="ECO:0000313" key="2">
    <source>
        <dbReference type="Proteomes" id="UP000258927"/>
    </source>
</evidence>
<dbReference type="EMBL" id="CP021330">
    <property type="protein sequence ID" value="AVX04313.1"/>
    <property type="molecule type" value="Genomic_DNA"/>
</dbReference>
<sequence length="94" mass="10762">MTPPVYELTIPEINEPQISKVVNADFDFMTLSSEFRAEAVHLQHSFQMARNTFGADAVSPKMLRWAFLLMRAASAFEIMHRDPEAFKALFKEVV</sequence>
<organism evidence="1 2">
    <name type="scientific">Maritalea myrionectae</name>
    <dbReference type="NCBI Taxonomy" id="454601"/>
    <lineage>
        <taxon>Bacteria</taxon>
        <taxon>Pseudomonadati</taxon>
        <taxon>Pseudomonadota</taxon>
        <taxon>Alphaproteobacteria</taxon>
        <taxon>Hyphomicrobiales</taxon>
        <taxon>Devosiaceae</taxon>
        <taxon>Maritalea</taxon>
    </lineage>
</organism>
<dbReference type="RefSeq" id="WP_117395647.1">
    <property type="nucleotide sequence ID" value="NZ_CP021330.1"/>
</dbReference>
<dbReference type="AlphaFoldDB" id="A0A2R4MEB1"/>
<protein>
    <submittedName>
        <fullName evidence="1">Uncharacterized protein</fullName>
    </submittedName>
</protein>
<gene>
    <name evidence="1" type="ORF">MXMO3_01788</name>
</gene>
<accession>A0A2R4MEB1</accession>
<dbReference type="KEGG" id="mmyr:MXMO3_01788"/>
<proteinExistence type="predicted"/>
<reference evidence="1 2" key="1">
    <citation type="submission" date="2017-05" db="EMBL/GenBank/DDBJ databases">
        <title>Genome Analysis of Maritalea myrionectae HL2708#5.</title>
        <authorList>
            <consortium name="Cotde Inc.-PKNU"/>
            <person name="Jang D."/>
            <person name="Oh H.-M."/>
        </authorList>
    </citation>
    <scope>NUCLEOTIDE SEQUENCE [LARGE SCALE GENOMIC DNA]</scope>
    <source>
        <strain evidence="1 2">HL2708#5</strain>
    </source>
</reference>
<evidence type="ECO:0000313" key="1">
    <source>
        <dbReference type="EMBL" id="AVX04313.1"/>
    </source>
</evidence>